<dbReference type="PANTHER" id="PTHR11061:SF49">
    <property type="entry name" value="23S RRNA (URACIL(1939)-C(5))-METHYLTRANSFERASE RLMD"/>
    <property type="match status" value="1"/>
</dbReference>
<dbReference type="CDD" id="cd02440">
    <property type="entry name" value="AdoMet_MTases"/>
    <property type="match status" value="1"/>
</dbReference>
<dbReference type="AlphaFoldDB" id="W8RR85"/>
<dbReference type="SUPFAM" id="SSF50249">
    <property type="entry name" value="Nucleic acid-binding proteins"/>
    <property type="match status" value="1"/>
</dbReference>
<evidence type="ECO:0000256" key="6">
    <source>
        <dbReference type="PROSITE-ProRule" id="PRU01024"/>
    </source>
</evidence>
<name>W8RR85_9RHOB</name>
<accession>W8RR85</accession>
<feature type="binding site" evidence="6">
    <location>
        <position position="338"/>
    </location>
    <ligand>
        <name>S-adenosyl-L-methionine</name>
        <dbReference type="ChEBI" id="CHEBI:59789"/>
    </ligand>
</feature>
<protein>
    <submittedName>
        <fullName evidence="8">23S rRNA (Uracil-5-)-methyltransferase RumA</fullName>
        <ecNumber evidence="8">2.1.1.-</ecNumber>
    </submittedName>
</protein>
<gene>
    <name evidence="8" type="ORF">roselon_01202</name>
</gene>
<dbReference type="InterPro" id="IPR029063">
    <property type="entry name" value="SAM-dependent_MTases_sf"/>
</dbReference>
<dbReference type="RefSeq" id="WP_025311453.1">
    <property type="nucleotide sequence ID" value="NZ_CP004372.1"/>
</dbReference>
<dbReference type="Pfam" id="PF05958">
    <property type="entry name" value="tRNA_U5-meth_tr"/>
    <property type="match status" value="1"/>
</dbReference>
<keyword evidence="4 6" id="KW-0949">S-adenosyl-L-methionine</keyword>
<feature type="region of interest" description="Disordered" evidence="7">
    <location>
        <begin position="99"/>
        <end position="119"/>
    </location>
</feature>
<feature type="active site" description="Nucleophile" evidence="6">
    <location>
        <position position="364"/>
    </location>
</feature>
<evidence type="ECO:0000256" key="7">
    <source>
        <dbReference type="SAM" id="MobiDB-lite"/>
    </source>
</evidence>
<dbReference type="EMBL" id="CP004372">
    <property type="protein sequence ID" value="AHM03593.1"/>
    <property type="molecule type" value="Genomic_DNA"/>
</dbReference>
<feature type="binding site" evidence="6">
    <location>
        <position position="243"/>
    </location>
    <ligand>
        <name>S-adenosyl-L-methionine</name>
        <dbReference type="ChEBI" id="CHEBI:59789"/>
    </ligand>
</feature>
<dbReference type="Gene3D" id="2.40.50.140">
    <property type="entry name" value="Nucleic acid-binding proteins"/>
    <property type="match status" value="1"/>
</dbReference>
<reference evidence="8 9" key="1">
    <citation type="submission" date="2013-03" db="EMBL/GenBank/DDBJ databases">
        <authorList>
            <person name="Fiebig A."/>
            <person name="Goeker M."/>
            <person name="Klenk H.-P.P."/>
        </authorList>
    </citation>
    <scope>NUCLEOTIDE SEQUENCE [LARGE SCALE GENOMIC DNA]</scope>
    <source>
        <strain evidence="9">DSM 19469</strain>
    </source>
</reference>
<dbReference type="GO" id="GO:0070041">
    <property type="term" value="F:rRNA (uridine-C5-)-methyltransferase activity"/>
    <property type="evidence" value="ECO:0007669"/>
    <property type="project" value="TreeGrafter"/>
</dbReference>
<evidence type="ECO:0000313" key="9">
    <source>
        <dbReference type="Proteomes" id="UP000019593"/>
    </source>
</evidence>
<dbReference type="KEGG" id="red:roselon_01202"/>
<keyword evidence="5" id="KW-0411">Iron-sulfur</keyword>
<evidence type="ECO:0000256" key="1">
    <source>
        <dbReference type="ARBA" id="ARBA00022485"/>
    </source>
</evidence>
<dbReference type="PANTHER" id="PTHR11061">
    <property type="entry name" value="RNA M5U METHYLTRANSFERASE"/>
    <property type="match status" value="1"/>
</dbReference>
<keyword evidence="2 6" id="KW-0489">Methyltransferase</keyword>
<comment type="similarity">
    <text evidence="6">Belongs to the class I-like SAM-binding methyltransferase superfamily. RNA M5U methyltransferase family.</text>
</comment>
<evidence type="ECO:0000256" key="5">
    <source>
        <dbReference type="ARBA" id="ARBA00023014"/>
    </source>
</evidence>
<keyword evidence="9" id="KW-1185">Reference proteome</keyword>
<feature type="compositionally biased region" description="Low complexity" evidence="7">
    <location>
        <begin position="99"/>
        <end position="110"/>
    </location>
</feature>
<feature type="binding site" evidence="6">
    <location>
        <position position="270"/>
    </location>
    <ligand>
        <name>S-adenosyl-L-methionine</name>
        <dbReference type="ChEBI" id="CHEBI:59789"/>
    </ligand>
</feature>
<keyword evidence="1" id="KW-0004">4Fe-4S</keyword>
<dbReference type="eggNOG" id="COG2265">
    <property type="taxonomic scope" value="Bacteria"/>
</dbReference>
<dbReference type="PATRIC" id="fig|1294273.3.peg.1180"/>
<dbReference type="PROSITE" id="PS51687">
    <property type="entry name" value="SAM_MT_RNA_M5U"/>
    <property type="match status" value="1"/>
</dbReference>
<evidence type="ECO:0000256" key="2">
    <source>
        <dbReference type="ARBA" id="ARBA00022603"/>
    </source>
</evidence>
<feature type="binding site" evidence="6">
    <location>
        <position position="290"/>
    </location>
    <ligand>
        <name>S-adenosyl-L-methionine</name>
        <dbReference type="ChEBI" id="CHEBI:59789"/>
    </ligand>
</feature>
<dbReference type="EC" id="2.1.1.-" evidence="8"/>
<keyword evidence="3 6" id="KW-0808">Transferase</keyword>
<dbReference type="Gene3D" id="3.40.50.150">
    <property type="entry name" value="Vaccinia Virus protein VP39"/>
    <property type="match status" value="1"/>
</dbReference>
<evidence type="ECO:0000256" key="3">
    <source>
        <dbReference type="ARBA" id="ARBA00022679"/>
    </source>
</evidence>
<dbReference type="SUPFAM" id="SSF53335">
    <property type="entry name" value="S-adenosyl-L-methionine-dependent methyltransferases"/>
    <property type="match status" value="1"/>
</dbReference>
<dbReference type="OrthoDB" id="9804590at2"/>
<dbReference type="InterPro" id="IPR012340">
    <property type="entry name" value="NA-bd_OB-fold"/>
</dbReference>
<dbReference type="GO" id="GO:0070475">
    <property type="term" value="P:rRNA base methylation"/>
    <property type="evidence" value="ECO:0007669"/>
    <property type="project" value="TreeGrafter"/>
</dbReference>
<keyword evidence="1" id="KW-0479">Metal-binding</keyword>
<sequence>MTPEVLIERLGHHGDGIGAGPDGPVFVPLTLPGDQVTGEVEGDRMVAPKVQSPSLHRVRPPCAHFRQCGGCSLQHASDAFVAAWKAEVIATALDAHGLSAPIRPTTTSPPRSRRRATLAGTRTKKGALVGFHARRSDVIVPITDCHVLTPALMACVPVLGEITRLGASRSATLSFALTESGAGIDLAVTGGKPLDGPLRAALPQYARHFTRLTWGDEPVFLDAAPRQHFGPAAVIPPPGAFLQATQAGEAALLTAVQEATQGAAAVADLFAGCGTFALPLAQTAPVHAVEGDAALLNALGAGARHAQGLRPITTEARDLFRRPLLAEEVQRFDAVVIDPPRAGAEAQMRELAMAQVPRIAMVSCNPVTFARDAAILTAAGYVIEWVQPVDQFRWSAHVELAAALRLAHIPA</sequence>
<evidence type="ECO:0000313" key="8">
    <source>
        <dbReference type="EMBL" id="AHM03593.1"/>
    </source>
</evidence>
<keyword evidence="1" id="KW-0408">Iron</keyword>
<dbReference type="Proteomes" id="UP000019593">
    <property type="component" value="Chromosome"/>
</dbReference>
<dbReference type="HOGENOM" id="CLU_014689_8_0_5"/>
<dbReference type="InterPro" id="IPR010280">
    <property type="entry name" value="U5_MeTrfase_fam"/>
</dbReference>
<organism evidence="8 9">
    <name type="scientific">Roseicyclus elongatus DSM 19469</name>
    <dbReference type="NCBI Taxonomy" id="1294273"/>
    <lineage>
        <taxon>Bacteria</taxon>
        <taxon>Pseudomonadati</taxon>
        <taxon>Pseudomonadota</taxon>
        <taxon>Alphaproteobacteria</taxon>
        <taxon>Rhodobacterales</taxon>
        <taxon>Roseobacteraceae</taxon>
        <taxon>Roseicyclus</taxon>
    </lineage>
</organism>
<dbReference type="Gene3D" id="2.40.50.1070">
    <property type="match status" value="1"/>
</dbReference>
<dbReference type="STRING" id="1294273.roselon_01202"/>
<dbReference type="GO" id="GO:0051539">
    <property type="term" value="F:4 iron, 4 sulfur cluster binding"/>
    <property type="evidence" value="ECO:0007669"/>
    <property type="project" value="UniProtKB-KW"/>
</dbReference>
<evidence type="ECO:0000256" key="4">
    <source>
        <dbReference type="ARBA" id="ARBA00022691"/>
    </source>
</evidence>
<proteinExistence type="inferred from homology"/>